<evidence type="ECO:0000256" key="1">
    <source>
        <dbReference type="ARBA" id="ARBA00010528"/>
    </source>
</evidence>
<feature type="region of interest" description="Disordered" evidence="8">
    <location>
        <begin position="121"/>
        <end position="146"/>
    </location>
</feature>
<evidence type="ECO:0000256" key="4">
    <source>
        <dbReference type="ARBA" id="ARBA00022980"/>
    </source>
</evidence>
<evidence type="ECO:0000313" key="9">
    <source>
        <dbReference type="EMBL" id="DAD26649.1"/>
    </source>
</evidence>
<dbReference type="GO" id="GO:0003735">
    <property type="term" value="F:structural constituent of ribosome"/>
    <property type="evidence" value="ECO:0007669"/>
    <property type="project" value="InterPro"/>
</dbReference>
<evidence type="ECO:0000313" key="10">
    <source>
        <dbReference type="Proteomes" id="UP000607653"/>
    </source>
</evidence>
<keyword evidence="4" id="KW-0689">Ribosomal protein</keyword>
<dbReference type="Gene3D" id="3.40.1370.10">
    <property type="match status" value="1"/>
</dbReference>
<dbReference type="Proteomes" id="UP000607653">
    <property type="component" value="Unassembled WGS sequence"/>
</dbReference>
<reference evidence="9 10" key="1">
    <citation type="journal article" date="2020" name="Mol. Biol. Evol.">
        <title>Distinct Expression and Methylation Patterns for Genes with Different Fates following a Single Whole-Genome Duplication in Flowering Plants.</title>
        <authorList>
            <person name="Shi T."/>
            <person name="Rahmani R.S."/>
            <person name="Gugger P.F."/>
            <person name="Wang M."/>
            <person name="Li H."/>
            <person name="Zhang Y."/>
            <person name="Li Z."/>
            <person name="Wang Q."/>
            <person name="Van de Peer Y."/>
            <person name="Marchal K."/>
            <person name="Chen J."/>
        </authorList>
    </citation>
    <scope>NUCLEOTIDE SEQUENCE [LARGE SCALE GENOMIC DNA]</scope>
    <source>
        <tissue evidence="9">Leaf</tissue>
    </source>
</reference>
<comment type="similarity">
    <text evidence="1">Belongs to the universal ribosomal protein uL4 family.</text>
</comment>
<protein>
    <recommendedName>
        <fullName evidence="6">Large ribosomal subunit protein uL4c</fullName>
    </recommendedName>
    <alternativeName>
        <fullName evidence="7">50S ribosomal protein L4, chloroplastic</fullName>
    </alternativeName>
</protein>
<evidence type="ECO:0000256" key="2">
    <source>
        <dbReference type="ARBA" id="ARBA00022730"/>
    </source>
</evidence>
<dbReference type="AlphaFoldDB" id="A0A822Y5P1"/>
<dbReference type="GO" id="GO:0019843">
    <property type="term" value="F:rRNA binding"/>
    <property type="evidence" value="ECO:0007669"/>
    <property type="project" value="UniProtKB-KW"/>
</dbReference>
<dbReference type="GO" id="GO:0006412">
    <property type="term" value="P:translation"/>
    <property type="evidence" value="ECO:0007669"/>
    <property type="project" value="InterPro"/>
</dbReference>
<dbReference type="PANTHER" id="PTHR10746">
    <property type="entry name" value="50S RIBOSOMAL PROTEIN L4"/>
    <property type="match status" value="1"/>
</dbReference>
<comment type="caution">
    <text evidence="9">The sequence shown here is derived from an EMBL/GenBank/DDBJ whole genome shotgun (WGS) entry which is preliminary data.</text>
</comment>
<name>A0A822Y5P1_NELNU</name>
<evidence type="ECO:0000256" key="6">
    <source>
        <dbReference type="ARBA" id="ARBA00035208"/>
    </source>
</evidence>
<organism evidence="9 10">
    <name type="scientific">Nelumbo nucifera</name>
    <name type="common">Sacred lotus</name>
    <dbReference type="NCBI Taxonomy" id="4432"/>
    <lineage>
        <taxon>Eukaryota</taxon>
        <taxon>Viridiplantae</taxon>
        <taxon>Streptophyta</taxon>
        <taxon>Embryophyta</taxon>
        <taxon>Tracheophyta</taxon>
        <taxon>Spermatophyta</taxon>
        <taxon>Magnoliopsida</taxon>
        <taxon>Proteales</taxon>
        <taxon>Nelumbonaceae</taxon>
        <taxon>Nelumbo</taxon>
    </lineage>
</organism>
<evidence type="ECO:0000256" key="5">
    <source>
        <dbReference type="ARBA" id="ARBA00023274"/>
    </source>
</evidence>
<dbReference type="InterPro" id="IPR013005">
    <property type="entry name" value="Ribosomal_uL4-like"/>
</dbReference>
<dbReference type="InterPro" id="IPR023574">
    <property type="entry name" value="Ribosomal_uL4_dom_sf"/>
</dbReference>
<dbReference type="PANTHER" id="PTHR10746:SF17">
    <property type="entry name" value="LARGE RIBOSOMAL SUBUNIT PROTEIN UL4C"/>
    <property type="match status" value="1"/>
</dbReference>
<keyword evidence="3" id="KW-0694">RNA-binding</keyword>
<dbReference type="EMBL" id="DUZY01000002">
    <property type="protein sequence ID" value="DAD26649.1"/>
    <property type="molecule type" value="Genomic_DNA"/>
</dbReference>
<proteinExistence type="inferred from homology"/>
<dbReference type="GO" id="GO:1990904">
    <property type="term" value="C:ribonucleoprotein complex"/>
    <property type="evidence" value="ECO:0007669"/>
    <property type="project" value="UniProtKB-KW"/>
</dbReference>
<accession>A0A822Y5P1</accession>
<keyword evidence="2" id="KW-0699">rRNA-binding</keyword>
<dbReference type="InterPro" id="IPR002136">
    <property type="entry name" value="Ribosomal_uL4"/>
</dbReference>
<evidence type="ECO:0000256" key="7">
    <source>
        <dbReference type="ARBA" id="ARBA00035387"/>
    </source>
</evidence>
<evidence type="ECO:0000256" key="8">
    <source>
        <dbReference type="SAM" id="MobiDB-lite"/>
    </source>
</evidence>
<keyword evidence="10" id="KW-1185">Reference proteome</keyword>
<keyword evidence="5" id="KW-0687">Ribonucleoprotein</keyword>
<dbReference type="SUPFAM" id="SSF52166">
    <property type="entry name" value="Ribosomal protein L4"/>
    <property type="match status" value="1"/>
</dbReference>
<dbReference type="Pfam" id="PF00573">
    <property type="entry name" value="Ribosomal_L4"/>
    <property type="match status" value="1"/>
</dbReference>
<gene>
    <name evidence="9" type="ORF">HUJ06_028117</name>
</gene>
<evidence type="ECO:0000256" key="3">
    <source>
        <dbReference type="ARBA" id="ARBA00022884"/>
    </source>
</evidence>
<sequence length="146" mass="16777">MDWSIKINRKEKRFAISTALSSAAVNAIIVEDFSDKFDEPKTKDFIAAMKRWGIDPKEKSMFLFTEVSDNVRLSSWNIRMLKLLTPRTLNLFDILNSDNLVFTQQAVDYLNRMYGIDYEGGEAEDEDKVEEAEGDEADESYDAAEQ</sequence>
<dbReference type="GO" id="GO:0005840">
    <property type="term" value="C:ribosome"/>
    <property type="evidence" value="ECO:0007669"/>
    <property type="project" value="UniProtKB-KW"/>
</dbReference>